<dbReference type="InterPro" id="IPR036061">
    <property type="entry name" value="CheW-like_dom_sf"/>
</dbReference>
<dbReference type="GO" id="GO:0007165">
    <property type="term" value="P:signal transduction"/>
    <property type="evidence" value="ECO:0007669"/>
    <property type="project" value="InterPro"/>
</dbReference>
<dbReference type="GO" id="GO:0006935">
    <property type="term" value="P:chemotaxis"/>
    <property type="evidence" value="ECO:0007669"/>
    <property type="project" value="InterPro"/>
</dbReference>
<evidence type="ECO:0000313" key="5">
    <source>
        <dbReference type="EMBL" id="VTR59649.1"/>
    </source>
</evidence>
<dbReference type="InterPro" id="IPR051315">
    <property type="entry name" value="Bact_Chemotaxis_CheA"/>
</dbReference>
<proteinExistence type="predicted"/>
<keyword evidence="5" id="KW-0808">Transferase</keyword>
<evidence type="ECO:0000256" key="1">
    <source>
        <dbReference type="ARBA" id="ARBA00000085"/>
    </source>
</evidence>
<dbReference type="Pfam" id="PF01584">
    <property type="entry name" value="CheW"/>
    <property type="match status" value="1"/>
</dbReference>
<reference evidence="5" key="1">
    <citation type="submission" date="2019-05" db="EMBL/GenBank/DDBJ databases">
        <authorList>
            <consortium name="Pathogen Informatics"/>
        </authorList>
    </citation>
    <scope>NUCLEOTIDE SEQUENCE [LARGE SCALE GENOMIC DNA]</scope>
    <source>
        <strain evidence="5">NCTC12965</strain>
    </source>
</reference>
<dbReference type="SUPFAM" id="SSF50341">
    <property type="entry name" value="CheW-like"/>
    <property type="match status" value="1"/>
</dbReference>
<dbReference type="GO" id="GO:0004673">
    <property type="term" value="F:protein histidine kinase activity"/>
    <property type="evidence" value="ECO:0007669"/>
    <property type="project" value="UniProtKB-EC"/>
</dbReference>
<dbReference type="PROSITE" id="PS50851">
    <property type="entry name" value="CHEW"/>
    <property type="match status" value="1"/>
</dbReference>
<protein>
    <recommendedName>
        <fullName evidence="2">histidine kinase</fullName>
        <ecNumber evidence="2">2.7.13.3</ecNumber>
    </recommendedName>
</protein>
<dbReference type="InterPro" id="IPR002545">
    <property type="entry name" value="CheW-lke_dom"/>
</dbReference>
<dbReference type="AlphaFoldDB" id="A0A4U9WK99"/>
<evidence type="ECO:0000259" key="4">
    <source>
        <dbReference type="PROSITE" id="PS50851"/>
    </source>
</evidence>
<dbReference type="PANTHER" id="PTHR43395">
    <property type="entry name" value="SENSOR HISTIDINE KINASE CHEA"/>
    <property type="match status" value="1"/>
</dbReference>
<dbReference type="FunFam" id="2.30.30.40:FF:000048">
    <property type="entry name" value="Chemotaxis protein CheA, putative"/>
    <property type="match status" value="1"/>
</dbReference>
<sequence length="82" mass="9113">MLQVRGEYLPLVELYRVFEVDGAKTEATQGIVVILQSAGRRYALLVDQLIGQHQVVVKNLESNYRKVPGISAATILGMAAWR</sequence>
<comment type="catalytic activity">
    <reaction evidence="1">
        <text>ATP + protein L-histidine = ADP + protein N-phospho-L-histidine.</text>
        <dbReference type="EC" id="2.7.13.3"/>
    </reaction>
</comment>
<feature type="domain" description="CheW-like" evidence="4">
    <location>
        <begin position="1"/>
        <end position="82"/>
    </location>
</feature>
<organism evidence="5">
    <name type="scientific">Serratia fonticola</name>
    <dbReference type="NCBI Taxonomy" id="47917"/>
    <lineage>
        <taxon>Bacteria</taxon>
        <taxon>Pseudomonadati</taxon>
        <taxon>Pseudomonadota</taxon>
        <taxon>Gammaproteobacteria</taxon>
        <taxon>Enterobacterales</taxon>
        <taxon>Yersiniaceae</taxon>
        <taxon>Serratia</taxon>
    </lineage>
</organism>
<dbReference type="PANTHER" id="PTHR43395:SF10">
    <property type="entry name" value="CHEMOTAXIS PROTEIN CHEA"/>
    <property type="match status" value="1"/>
</dbReference>
<evidence type="ECO:0000256" key="3">
    <source>
        <dbReference type="ARBA" id="ARBA00035100"/>
    </source>
</evidence>
<gene>
    <name evidence="5" type="primary">cheA</name>
    <name evidence="5" type="ORF">NCTC12965_08179</name>
</gene>
<name>A0A4U9WK99_SERFO</name>
<accession>A0A4U9WK99</accession>
<dbReference type="EMBL" id="CABEEZ010000162">
    <property type="protein sequence ID" value="VTR59649.1"/>
    <property type="molecule type" value="Genomic_DNA"/>
</dbReference>
<dbReference type="Gene3D" id="2.30.30.40">
    <property type="entry name" value="SH3 Domains"/>
    <property type="match status" value="1"/>
</dbReference>
<comment type="function">
    <text evidence="3">Involved in the transmission of sensory signals from the chemoreceptors to the flagellar motors. CheA is autophosphorylated; it can transfer its phosphate group to either CheB or CheY.</text>
</comment>
<dbReference type="EC" id="2.7.13.3" evidence="2"/>
<evidence type="ECO:0000256" key="2">
    <source>
        <dbReference type="ARBA" id="ARBA00012438"/>
    </source>
</evidence>